<evidence type="ECO:0000313" key="2">
    <source>
        <dbReference type="Proteomes" id="UP001177021"/>
    </source>
</evidence>
<organism evidence="1 2">
    <name type="scientific">Trifolium pratense</name>
    <name type="common">Red clover</name>
    <dbReference type="NCBI Taxonomy" id="57577"/>
    <lineage>
        <taxon>Eukaryota</taxon>
        <taxon>Viridiplantae</taxon>
        <taxon>Streptophyta</taxon>
        <taxon>Embryophyta</taxon>
        <taxon>Tracheophyta</taxon>
        <taxon>Spermatophyta</taxon>
        <taxon>Magnoliopsida</taxon>
        <taxon>eudicotyledons</taxon>
        <taxon>Gunneridae</taxon>
        <taxon>Pentapetalae</taxon>
        <taxon>rosids</taxon>
        <taxon>fabids</taxon>
        <taxon>Fabales</taxon>
        <taxon>Fabaceae</taxon>
        <taxon>Papilionoideae</taxon>
        <taxon>50 kb inversion clade</taxon>
        <taxon>NPAAA clade</taxon>
        <taxon>Hologalegina</taxon>
        <taxon>IRL clade</taxon>
        <taxon>Trifolieae</taxon>
        <taxon>Trifolium</taxon>
    </lineage>
</organism>
<dbReference type="EMBL" id="CASHSV030000823">
    <property type="protein sequence ID" value="CAJ2679422.1"/>
    <property type="molecule type" value="Genomic_DNA"/>
</dbReference>
<comment type="caution">
    <text evidence="1">The sequence shown here is derived from an EMBL/GenBank/DDBJ whole genome shotgun (WGS) entry which is preliminary data.</text>
</comment>
<evidence type="ECO:0000313" key="1">
    <source>
        <dbReference type="EMBL" id="CAJ2679422.1"/>
    </source>
</evidence>
<dbReference type="Proteomes" id="UP001177021">
    <property type="component" value="Unassembled WGS sequence"/>
</dbReference>
<protein>
    <submittedName>
        <fullName evidence="1">Uncharacterized protein</fullName>
    </submittedName>
</protein>
<name>A0ACB0MEG9_TRIPR</name>
<reference evidence="1" key="1">
    <citation type="submission" date="2023-10" db="EMBL/GenBank/DDBJ databases">
        <authorList>
            <person name="Rodriguez Cubillos JULIANA M."/>
            <person name="De Vega J."/>
        </authorList>
    </citation>
    <scope>NUCLEOTIDE SEQUENCE</scope>
</reference>
<gene>
    <name evidence="1" type="ORF">MILVUS5_LOCUS41518</name>
</gene>
<keyword evidence="2" id="KW-1185">Reference proteome</keyword>
<proteinExistence type="predicted"/>
<sequence>MVLKDHLPKAPIKGLAPNLMRGLATNHVRGPTPNPVKGSTPNLARAPNTNLVTISKFKWLNSATITNNHCFQ</sequence>
<accession>A0ACB0MEG9</accession>